<dbReference type="InterPro" id="IPR001471">
    <property type="entry name" value="AP2/ERF_dom"/>
</dbReference>
<dbReference type="CDD" id="cd00018">
    <property type="entry name" value="AP2"/>
    <property type="match status" value="1"/>
</dbReference>
<evidence type="ECO:0000259" key="8">
    <source>
        <dbReference type="PROSITE" id="PS51032"/>
    </source>
</evidence>
<keyword evidence="10" id="KW-1185">Reference proteome</keyword>
<dbReference type="InterPro" id="IPR036955">
    <property type="entry name" value="AP2/ERF_dom_sf"/>
</dbReference>
<keyword evidence="5" id="KW-0804">Transcription</keyword>
<evidence type="ECO:0000256" key="4">
    <source>
        <dbReference type="ARBA" id="ARBA00023125"/>
    </source>
</evidence>
<feature type="region of interest" description="Disordered" evidence="7">
    <location>
        <begin position="136"/>
        <end position="160"/>
    </location>
</feature>
<gene>
    <name evidence="9" type="ORF">QVD17_33356</name>
</gene>
<evidence type="ECO:0000256" key="6">
    <source>
        <dbReference type="ARBA" id="ARBA00023242"/>
    </source>
</evidence>
<dbReference type="PROSITE" id="PS51032">
    <property type="entry name" value="AP2_ERF"/>
    <property type="match status" value="1"/>
</dbReference>
<feature type="domain" description="AP2/ERF" evidence="8">
    <location>
        <begin position="160"/>
        <end position="218"/>
    </location>
</feature>
<sequence>MLAQVTNTNHSNLESIRKHLFDDHFDYHFPDNYQHISTFPTFNLSNDFSFDNNTSDQSSINIEDITNLYASLYSPDSSLLSSYTIDDQTEASLNLDDFEISSFLVENSDENIEVTNNTTPTVFEEPQLFPTAINKSRDNINDPASGDASATEPPVMPNRRYRGVRRRPWGKFTAEMRNPEKKGSRLWLGTYKTAEEAAMAYDRAAFKHRGAKALLNFPDLIGSHGEYIKRKRRKTGCDN</sequence>
<name>A0AAD8JYC1_TARER</name>
<dbReference type="Pfam" id="PF00847">
    <property type="entry name" value="AP2"/>
    <property type="match status" value="1"/>
</dbReference>
<evidence type="ECO:0000256" key="7">
    <source>
        <dbReference type="SAM" id="MobiDB-lite"/>
    </source>
</evidence>
<evidence type="ECO:0000256" key="5">
    <source>
        <dbReference type="ARBA" id="ARBA00023163"/>
    </source>
</evidence>
<evidence type="ECO:0000256" key="2">
    <source>
        <dbReference type="ARBA" id="ARBA00022821"/>
    </source>
</evidence>
<dbReference type="PRINTS" id="PR00367">
    <property type="entry name" value="ETHRSPELEMNT"/>
</dbReference>
<proteinExistence type="predicted"/>
<dbReference type="SUPFAM" id="SSF54171">
    <property type="entry name" value="DNA-binding domain"/>
    <property type="match status" value="1"/>
</dbReference>
<keyword evidence="3" id="KW-0805">Transcription regulation</keyword>
<evidence type="ECO:0000256" key="3">
    <source>
        <dbReference type="ARBA" id="ARBA00023015"/>
    </source>
</evidence>
<evidence type="ECO:0000313" key="9">
    <source>
        <dbReference type="EMBL" id="KAK1412258.1"/>
    </source>
</evidence>
<reference evidence="9" key="1">
    <citation type="journal article" date="2023" name="bioRxiv">
        <title>Improved chromosome-level genome assembly for marigold (Tagetes erecta).</title>
        <authorList>
            <person name="Jiang F."/>
            <person name="Yuan L."/>
            <person name="Wang S."/>
            <person name="Wang H."/>
            <person name="Xu D."/>
            <person name="Wang A."/>
            <person name="Fan W."/>
        </authorList>
    </citation>
    <scope>NUCLEOTIDE SEQUENCE</scope>
    <source>
        <strain evidence="9">WSJ</strain>
        <tissue evidence="9">Leaf</tissue>
    </source>
</reference>
<dbReference type="PANTHER" id="PTHR31190:SF250">
    <property type="entry name" value="TRANSCRIPTION FACTOR AP2-EREBP FAMILY"/>
    <property type="match status" value="1"/>
</dbReference>
<comment type="caution">
    <text evidence="9">The sequence shown here is derived from an EMBL/GenBank/DDBJ whole genome shotgun (WGS) entry which is preliminary data.</text>
</comment>
<comment type="subcellular location">
    <subcellularLocation>
        <location evidence="1">Nucleus</location>
    </subcellularLocation>
</comment>
<evidence type="ECO:0000256" key="1">
    <source>
        <dbReference type="ARBA" id="ARBA00004123"/>
    </source>
</evidence>
<dbReference type="FunFam" id="3.30.730.10:FF:000001">
    <property type="entry name" value="Ethylene-responsive transcription factor 2"/>
    <property type="match status" value="1"/>
</dbReference>
<dbReference type="GO" id="GO:0009873">
    <property type="term" value="P:ethylene-activated signaling pathway"/>
    <property type="evidence" value="ECO:0007669"/>
    <property type="project" value="InterPro"/>
</dbReference>
<dbReference type="Gene3D" id="3.30.730.10">
    <property type="entry name" value="AP2/ERF domain"/>
    <property type="match status" value="1"/>
</dbReference>
<dbReference type="GO" id="GO:0006952">
    <property type="term" value="P:defense response"/>
    <property type="evidence" value="ECO:0007669"/>
    <property type="project" value="UniProtKB-KW"/>
</dbReference>
<evidence type="ECO:0000313" key="10">
    <source>
        <dbReference type="Proteomes" id="UP001229421"/>
    </source>
</evidence>
<dbReference type="InterPro" id="IPR044808">
    <property type="entry name" value="ERF_plant"/>
</dbReference>
<protein>
    <recommendedName>
        <fullName evidence="8">AP2/ERF domain-containing protein</fullName>
    </recommendedName>
</protein>
<dbReference type="GO" id="GO:0003700">
    <property type="term" value="F:DNA-binding transcription factor activity"/>
    <property type="evidence" value="ECO:0007669"/>
    <property type="project" value="InterPro"/>
</dbReference>
<organism evidence="9 10">
    <name type="scientific">Tagetes erecta</name>
    <name type="common">African marigold</name>
    <dbReference type="NCBI Taxonomy" id="13708"/>
    <lineage>
        <taxon>Eukaryota</taxon>
        <taxon>Viridiplantae</taxon>
        <taxon>Streptophyta</taxon>
        <taxon>Embryophyta</taxon>
        <taxon>Tracheophyta</taxon>
        <taxon>Spermatophyta</taxon>
        <taxon>Magnoliopsida</taxon>
        <taxon>eudicotyledons</taxon>
        <taxon>Gunneridae</taxon>
        <taxon>Pentapetalae</taxon>
        <taxon>asterids</taxon>
        <taxon>campanulids</taxon>
        <taxon>Asterales</taxon>
        <taxon>Asteraceae</taxon>
        <taxon>Asteroideae</taxon>
        <taxon>Heliantheae alliance</taxon>
        <taxon>Tageteae</taxon>
        <taxon>Tagetes</taxon>
    </lineage>
</organism>
<dbReference type="PANTHER" id="PTHR31190">
    <property type="entry name" value="DNA-BINDING DOMAIN"/>
    <property type="match status" value="1"/>
</dbReference>
<keyword evidence="6" id="KW-0539">Nucleus</keyword>
<dbReference type="AlphaFoldDB" id="A0AAD8JYC1"/>
<dbReference type="EMBL" id="JAUHHV010000009">
    <property type="protein sequence ID" value="KAK1412258.1"/>
    <property type="molecule type" value="Genomic_DNA"/>
</dbReference>
<dbReference type="GO" id="GO:0003677">
    <property type="term" value="F:DNA binding"/>
    <property type="evidence" value="ECO:0007669"/>
    <property type="project" value="UniProtKB-KW"/>
</dbReference>
<accession>A0AAD8JYC1</accession>
<dbReference type="SMART" id="SM00380">
    <property type="entry name" value="AP2"/>
    <property type="match status" value="1"/>
</dbReference>
<keyword evidence="4" id="KW-0238">DNA-binding</keyword>
<dbReference type="Proteomes" id="UP001229421">
    <property type="component" value="Unassembled WGS sequence"/>
</dbReference>
<dbReference type="InterPro" id="IPR016177">
    <property type="entry name" value="DNA-bd_dom_sf"/>
</dbReference>
<keyword evidence="2" id="KW-0611">Plant defense</keyword>
<dbReference type="GO" id="GO:0005634">
    <property type="term" value="C:nucleus"/>
    <property type="evidence" value="ECO:0007669"/>
    <property type="project" value="UniProtKB-SubCell"/>
</dbReference>